<evidence type="ECO:0000313" key="22">
    <source>
        <dbReference type="EMBL" id="KKH63801.1"/>
    </source>
</evidence>
<dbReference type="GO" id="GO:0006446">
    <property type="term" value="P:regulation of translational initiation"/>
    <property type="evidence" value="ECO:0007669"/>
    <property type="project" value="TreeGrafter"/>
</dbReference>
<evidence type="ECO:0000313" key="39">
    <source>
        <dbReference type="Proteomes" id="UP000033933"/>
    </source>
</evidence>
<evidence type="ECO:0000313" key="36">
    <source>
        <dbReference type="Proteomes" id="UP000033835"/>
    </source>
</evidence>
<dbReference type="Gene3D" id="3.30.70.240">
    <property type="match status" value="1"/>
</dbReference>
<evidence type="ECO:0000313" key="19">
    <source>
        <dbReference type="EMBL" id="KKH46980.1"/>
    </source>
</evidence>
<evidence type="ECO:0000313" key="51">
    <source>
        <dbReference type="Proteomes" id="UP000034547"/>
    </source>
</evidence>
<evidence type="ECO:0000313" key="7">
    <source>
        <dbReference type="EMBL" id="KKG59589.1"/>
    </source>
</evidence>
<evidence type="ECO:0000313" key="40">
    <source>
        <dbReference type="Proteomes" id="UP000034021"/>
    </source>
</evidence>
<dbReference type="EMBL" id="JJPC01000089">
    <property type="protein sequence ID" value="KKG34028.1"/>
    <property type="molecule type" value="Genomic_DNA"/>
</dbReference>
<dbReference type="Proteomes" id="UP000300067">
    <property type="component" value="Chromosome"/>
</dbReference>
<dbReference type="EMBL" id="JJQW01000132">
    <property type="protein sequence ID" value="KKH84459.1"/>
    <property type="molecule type" value="Genomic_DNA"/>
</dbReference>
<dbReference type="EMBL" id="JJQD01000116">
    <property type="protein sequence ID" value="KKH27457.1"/>
    <property type="molecule type" value="Genomic_DNA"/>
</dbReference>
<evidence type="ECO:0000313" key="48">
    <source>
        <dbReference type="Proteomes" id="UP000034298"/>
    </source>
</evidence>
<evidence type="ECO:0000313" key="43">
    <source>
        <dbReference type="Proteomes" id="UP000034188"/>
    </source>
</evidence>
<dbReference type="PATRIC" id="fig|2209.42.peg.383"/>
<evidence type="ECO:0000313" key="46">
    <source>
        <dbReference type="Proteomes" id="UP000034253"/>
    </source>
</evidence>
<sequence>MNNYKTLKSSGKAQKEFKNSIFIGYARHVKTETEAKAFINEIKKLHKDANHNVSAYLVKEEGSLTLKYDDDGEPAGSSGKPVFKVIESKGLHNTVVVVTRYFGGIKLGFGRLSRAYRETAVSAIEDAGAVEVFEEVRFRIRFGYPDLQKIRRLVEEYGRIEQEKYSDTVEFEFLIKKDFEEEFHEKMAKLTKNKIELEKA</sequence>
<accession>A0A0F8SAE7</accession>
<dbReference type="Proteomes" id="UP000034842">
    <property type="component" value="Unassembled WGS sequence"/>
</dbReference>
<dbReference type="Proteomes" id="UP000034566">
    <property type="component" value="Unassembled WGS sequence"/>
</dbReference>
<evidence type="ECO:0000313" key="63">
    <source>
        <dbReference type="Proteomes" id="UP000467371"/>
    </source>
</evidence>
<evidence type="ECO:0000259" key="3">
    <source>
        <dbReference type="Pfam" id="PF09186"/>
    </source>
</evidence>
<dbReference type="InterPro" id="IPR001498">
    <property type="entry name" value="Impact_N"/>
</dbReference>
<dbReference type="EMBL" id="JJPP01000065">
    <property type="protein sequence ID" value="KKG80416.1"/>
    <property type="molecule type" value="Genomic_DNA"/>
</dbReference>
<dbReference type="EMBL" id="JJPV01000005">
    <property type="protein sequence ID" value="KKH03883.1"/>
    <property type="molecule type" value="Genomic_DNA"/>
</dbReference>
<dbReference type="PANTHER" id="PTHR16301:SF20">
    <property type="entry name" value="IMPACT FAMILY MEMBER YIGZ"/>
    <property type="match status" value="1"/>
</dbReference>
<evidence type="ECO:0000313" key="45">
    <source>
        <dbReference type="Proteomes" id="UP000034232"/>
    </source>
</evidence>
<evidence type="ECO:0000313" key="42">
    <source>
        <dbReference type="Proteomes" id="UP000034142"/>
    </source>
</evidence>
<evidence type="ECO:0000313" key="12">
    <source>
        <dbReference type="EMBL" id="KKG93625.1"/>
    </source>
</evidence>
<evidence type="ECO:0000313" key="55">
    <source>
        <dbReference type="Proteomes" id="UP000034692"/>
    </source>
</evidence>
<evidence type="ECO:0000313" key="9">
    <source>
        <dbReference type="EMBL" id="KKG68154.1"/>
    </source>
</evidence>
<evidence type="ECO:0000313" key="5">
    <source>
        <dbReference type="EMBL" id="KKG34028.1"/>
    </source>
</evidence>
<dbReference type="Proteomes" id="UP000034142">
    <property type="component" value="Unassembled WGS sequence"/>
</dbReference>
<dbReference type="Proteomes" id="UP000034298">
    <property type="component" value="Unassembled WGS sequence"/>
</dbReference>
<dbReference type="EMBL" id="JJQG01000017">
    <property type="protein sequence ID" value="KKH42491.1"/>
    <property type="molecule type" value="Genomic_DNA"/>
</dbReference>
<evidence type="ECO:0000313" key="41">
    <source>
        <dbReference type="Proteomes" id="UP000034040"/>
    </source>
</evidence>
<dbReference type="EMBL" id="JJPL01000013">
    <property type="protein sequence ID" value="KKG68154.1"/>
    <property type="molecule type" value="Genomic_DNA"/>
</dbReference>
<evidence type="ECO:0000313" key="15">
    <source>
        <dbReference type="EMBL" id="KKH03883.1"/>
    </source>
</evidence>
<evidence type="ECO:0000256" key="1">
    <source>
        <dbReference type="ARBA" id="ARBA00007665"/>
    </source>
</evidence>
<evidence type="ECO:0000313" key="31">
    <source>
        <dbReference type="EMBL" id="KKI06766.1"/>
    </source>
</evidence>
<dbReference type="EMBL" id="JJQS01000134">
    <property type="protein sequence ID" value="KKH71535.1"/>
    <property type="molecule type" value="Genomic_DNA"/>
</dbReference>
<organism evidence="22 55">
    <name type="scientific">Methanosarcina mazei</name>
    <name type="common">Methanosarcina frisia</name>
    <dbReference type="NCBI Taxonomy" id="2209"/>
    <lineage>
        <taxon>Archaea</taxon>
        <taxon>Methanobacteriati</taxon>
        <taxon>Methanobacteriota</taxon>
        <taxon>Stenosarchaea group</taxon>
        <taxon>Methanomicrobia</taxon>
        <taxon>Methanosarcinales</taxon>
        <taxon>Methanosarcinaceae</taxon>
        <taxon>Methanosarcina</taxon>
    </lineage>
</organism>
<evidence type="ECO:0000313" key="38">
    <source>
        <dbReference type="Proteomes" id="UP000033885"/>
    </source>
</evidence>
<feature type="domain" description="Impact N-terminal" evidence="2">
    <location>
        <begin position="18"/>
        <end position="124"/>
    </location>
</feature>
<evidence type="ECO:0000313" key="60">
    <source>
        <dbReference type="Proteomes" id="UP000034925"/>
    </source>
</evidence>
<dbReference type="Proteomes" id="UP000467371">
    <property type="component" value="Chromosome"/>
</dbReference>
<gene>
    <name evidence="33" type="ORF">DKM28_07410</name>
    <name evidence="5" type="ORF">DU30_09570</name>
    <name evidence="4" type="ORF">DU31_16390</name>
    <name evidence="6" type="ORF">DU33_01750</name>
    <name evidence="10" type="ORF">DU43_12935</name>
    <name evidence="7" type="ORF">DU45_10210</name>
    <name evidence="18" type="ORF">DU50_15080</name>
    <name evidence="17" type="ORF">DU54_05420</name>
    <name evidence="11" type="ORF">DU55_15185</name>
    <name evidence="14" type="ORF">DU56_17895</name>
    <name evidence="16" type="ORF">DU58_07010</name>
    <name evidence="8" type="ORF">DU64_20025</name>
    <name evidence="13" type="ORF">DU66_01110</name>
    <name evidence="9" type="ORF">DU67_16560</name>
    <name evidence="15" type="ORF">DU68_03450</name>
    <name evidence="12" type="ORF">DU69_05760</name>
    <name evidence="21" type="ORF">DU73_18840</name>
    <name evidence="22" type="ORF">DU75_16885</name>
    <name evidence="20" type="ORF">DU76_13505</name>
    <name evidence="24" type="ORF">DU77_07865</name>
    <name evidence="25" type="ORF">DU78_12255</name>
    <name evidence="30" type="ORF">DU79_15825</name>
    <name evidence="31" type="ORF">DU81_07625</name>
    <name evidence="27" type="ORF">DU82_06335</name>
    <name evidence="32" type="ORF">DU83_07585</name>
    <name evidence="29" type="ORF">DU84_07940</name>
    <name evidence="19" type="ORF">DU85_01395</name>
    <name evidence="26" type="ORF">DU86_16220</name>
    <name evidence="23" type="ORF">DU87_02915</name>
    <name evidence="28" type="ORF">DU88_05795</name>
    <name evidence="34" type="ORF">FQU78_14765</name>
</gene>
<dbReference type="AlphaFoldDB" id="A0A0F8SAE7"/>
<dbReference type="Gene3D" id="3.30.230.30">
    <property type="entry name" value="Impact, N-terminal domain"/>
    <property type="match status" value="1"/>
</dbReference>
<dbReference type="EMBL" id="JJPM01000039">
    <property type="protein sequence ID" value="KKG79666.1"/>
    <property type="molecule type" value="Genomic_DNA"/>
</dbReference>
<dbReference type="EMBL" id="JJPU01000153">
    <property type="protein sequence ID" value="KKG94520.1"/>
    <property type="molecule type" value="Genomic_DNA"/>
</dbReference>
<evidence type="ECO:0000313" key="37">
    <source>
        <dbReference type="Proteomes" id="UP000033864"/>
    </source>
</evidence>
<dbReference type="SUPFAM" id="SSF54980">
    <property type="entry name" value="EF-G C-terminal domain-like"/>
    <property type="match status" value="1"/>
</dbReference>
<protein>
    <submittedName>
        <fullName evidence="22">Thymidylate synthase</fullName>
    </submittedName>
    <submittedName>
        <fullName evidence="33">YigZ family protein</fullName>
    </submittedName>
</protein>
<evidence type="ECO:0000313" key="17">
    <source>
        <dbReference type="EMBL" id="KKH42491.1"/>
    </source>
</evidence>
<dbReference type="EMBL" id="JJPW01000060">
    <property type="protein sequence ID" value="KKH00217.1"/>
    <property type="molecule type" value="Genomic_DNA"/>
</dbReference>
<dbReference type="Proteomes" id="UP000034872">
    <property type="component" value="Unassembled WGS sequence"/>
</dbReference>
<evidence type="ECO:0000313" key="6">
    <source>
        <dbReference type="EMBL" id="KKG55978.1"/>
    </source>
</evidence>
<name>A0A0F8SAE7_METMZ</name>
<dbReference type="Proteomes" id="UP000034547">
    <property type="component" value="Unassembled WGS sequence"/>
</dbReference>
<dbReference type="Proteomes" id="UP000034040">
    <property type="component" value="Unassembled WGS sequence"/>
</dbReference>
<evidence type="ECO:0000313" key="16">
    <source>
        <dbReference type="EMBL" id="KKH27457.1"/>
    </source>
</evidence>
<proteinExistence type="inferred from homology"/>
<reference evidence="33 62" key="2">
    <citation type="submission" date="2018-05" db="EMBL/GenBank/DDBJ databases">
        <title>Methanosarcina gilichinskyana sp. nov., a novel methanogenic archaeon isolated from Holocene permafrost, North East Russia.</title>
        <authorList>
            <person name="Oshurkova V."/>
            <person name="Meer M."/>
            <person name="Bochkareva O."/>
            <person name="Shcherbakova V."/>
        </authorList>
    </citation>
    <scope>NUCLEOTIDE SEQUENCE [LARGE SCALE GENOMIC DNA]</scope>
    <source>
        <strain evidence="33 62">JL01</strain>
    </source>
</reference>
<evidence type="ECO:0000313" key="49">
    <source>
        <dbReference type="Proteomes" id="UP000034424"/>
    </source>
</evidence>
<dbReference type="InterPro" id="IPR035647">
    <property type="entry name" value="EFG_III/V"/>
</dbReference>
<evidence type="ECO:0000313" key="52">
    <source>
        <dbReference type="Proteomes" id="UP000034566"/>
    </source>
</evidence>
<dbReference type="Proteomes" id="UP000034668">
    <property type="component" value="Unassembled WGS sequence"/>
</dbReference>
<dbReference type="InterPro" id="IPR036956">
    <property type="entry name" value="Impact_N_sf"/>
</dbReference>
<dbReference type="PANTHER" id="PTHR16301">
    <property type="entry name" value="IMPACT-RELATED"/>
    <property type="match status" value="1"/>
</dbReference>
<reference evidence="35 36" key="1">
    <citation type="journal article" date="2015" name="ISME J.">
        <title>Genomic and phenotypic differentiation among Methanosarcina mazei populations from Columbia River sediment.</title>
        <authorList>
            <person name="Youngblut N.D."/>
            <person name="Wirth J.S."/>
            <person name="Henriksen J.R."/>
            <person name="Smith M."/>
            <person name="Simon H."/>
            <person name="Metcalf W.W."/>
            <person name="Whitaker R.J."/>
        </authorList>
    </citation>
    <scope>NUCLEOTIDE SEQUENCE [LARGE SCALE GENOMIC DNA]</scope>
    <source>
        <strain evidence="16 44">1.F.A.2.8</strain>
        <strain evidence="17 56">1.H.A.1A.1</strain>
        <strain evidence="18 40">1.H.A.1A.3</strain>
        <strain evidence="19 37">1.H.A.1A.6</strain>
        <strain evidence="20 45">1.H.A.2.3</strain>
        <strain evidence="22 55">1.H.A.2.7</strain>
        <strain evidence="21">1.H.A.2.8</strain>
        <strain evidence="23 39">1.H.M.0.1</strain>
        <strain evidence="26 60">1.H.M.1A.1</strain>
        <strain evidence="24 41">1.H.M.1A.2</strain>
        <strain evidence="25 58">1.H.M.1A.3</strain>
        <strain evidence="27 35">1.H.M.2.2</strain>
        <strain evidence="28 61">1.H.M.2.3</strain>
        <strain evidence="30 54">1.H.M.2.4</strain>
        <strain evidence="29 59">1.H.T.2.1</strain>
        <strain evidence="31 38">1.H.T.2.3</strain>
        <strain evidence="32 51">1.H.T.2.5</strain>
        <strain evidence="4 42">2.F.A.2.3</strain>
        <strain evidence="5 48">3.F.A.1B.1</strain>
        <strain evidence="6 43">3.F.T.1A.1</strain>
        <strain evidence="8 47">3.F.T.1A.2</strain>
        <strain evidence="7 52">3.F.T.1A.4</strain>
        <strain evidence="9 49">3.F.T.2.1</strain>
        <strain evidence="10">3.H.A.1A.1</strain>
        <strain evidence="11 57">3.H.A.2.4</strain>
        <strain evidence="12 53">3.H.M.1A.1</strain>
        <strain evidence="13 50">3.H.M.1B.1</strain>
        <strain evidence="15 36">3.H.M.1B.2</strain>
        <strain evidence="14 46">3.H.M.1B.5</strain>
    </source>
</reference>
<dbReference type="Proteomes" id="UP000033835">
    <property type="component" value="Unassembled WGS sequence"/>
</dbReference>
<evidence type="ECO:0000313" key="47">
    <source>
        <dbReference type="Proteomes" id="UP000034279"/>
    </source>
</evidence>
<dbReference type="EMBL" id="JJRB01000001">
    <property type="protein sequence ID" value="KKI06844.1"/>
    <property type="molecule type" value="Genomic_DNA"/>
</dbReference>
<evidence type="ECO:0000313" key="50">
    <source>
        <dbReference type="Proteomes" id="UP000034468"/>
    </source>
</evidence>
<dbReference type="EMBL" id="JJQV01000141">
    <property type="protein sequence ID" value="KKH80265.1"/>
    <property type="molecule type" value="Genomic_DNA"/>
</dbReference>
<dbReference type="Proteomes" id="UP000034227">
    <property type="component" value="Unassembled WGS sequence"/>
</dbReference>
<dbReference type="EMBL" id="JJQO01000184">
    <property type="protein sequence ID" value="KKH63801.1"/>
    <property type="molecule type" value="Genomic_DNA"/>
</dbReference>
<evidence type="ECO:0000313" key="20">
    <source>
        <dbReference type="EMBL" id="KKH52702.1"/>
    </source>
</evidence>
<evidence type="ECO:0000259" key="2">
    <source>
        <dbReference type="Pfam" id="PF01205"/>
    </source>
</evidence>
<reference evidence="34 63" key="3">
    <citation type="journal article" date="2020" name="Environ. Microbiol. Rep.">
        <title>Redox cycling of Fe(II) and Fe(III) in magnetite accelerates aceticlastic methanogenesis by Methanosarcina mazei.</title>
        <authorList>
            <person name="Wang H."/>
            <person name="Byrne J.M."/>
            <person name="Liu P."/>
            <person name="Liu J."/>
            <person name="Dong X."/>
            <person name="Lu Y."/>
        </authorList>
    </citation>
    <scope>NUCLEOTIDE SEQUENCE [LARGE SCALE GENOMIC DNA]</scope>
    <source>
        <strain evidence="63">zm-15</strain>
        <strain evidence="34">Zm-15</strain>
    </source>
</reference>
<evidence type="ECO:0000313" key="29">
    <source>
        <dbReference type="EMBL" id="KKH92414.1"/>
    </source>
</evidence>
<evidence type="ECO:0000313" key="62">
    <source>
        <dbReference type="Proteomes" id="UP000300067"/>
    </source>
</evidence>
<dbReference type="EMBL" id="JJQJ01000150">
    <property type="protein sequence ID" value="KKH46980.1"/>
    <property type="molecule type" value="Genomic_DNA"/>
</dbReference>
<dbReference type="EMBL" id="JJQZ01000151">
    <property type="protein sequence ID" value="KKH92414.1"/>
    <property type="molecule type" value="Genomic_DNA"/>
</dbReference>
<dbReference type="EMBL" id="JJPK01000101">
    <property type="protein sequence ID" value="KKG59589.1"/>
    <property type="molecule type" value="Genomic_DNA"/>
</dbReference>
<evidence type="ECO:0000313" key="59">
    <source>
        <dbReference type="Proteomes" id="UP000034872"/>
    </source>
</evidence>
<evidence type="ECO:0000313" key="61">
    <source>
        <dbReference type="Proteomes" id="UP000034937"/>
    </source>
</evidence>
<evidence type="ECO:0000313" key="58">
    <source>
        <dbReference type="Proteomes" id="UP000034842"/>
    </source>
</evidence>
<evidence type="ECO:0000313" key="27">
    <source>
        <dbReference type="EMBL" id="KKH80265.1"/>
    </source>
</evidence>
<dbReference type="EMBL" id="JJQH01000040">
    <property type="protein sequence ID" value="KKH43410.1"/>
    <property type="molecule type" value="Genomic_DNA"/>
</dbReference>
<dbReference type="Proteomes" id="UP000033885">
    <property type="component" value="Unassembled WGS sequence"/>
</dbReference>
<dbReference type="EMBL" id="JJPI01000045">
    <property type="protein sequence ID" value="KKG55978.1"/>
    <property type="molecule type" value="Genomic_DNA"/>
</dbReference>
<dbReference type="Proteomes" id="UP000034937">
    <property type="component" value="Unassembled WGS sequence"/>
</dbReference>
<dbReference type="InterPro" id="IPR023582">
    <property type="entry name" value="Impact"/>
</dbReference>
<dbReference type="InterPro" id="IPR020568">
    <property type="entry name" value="Ribosomal_Su5_D2-typ_SF"/>
</dbReference>
<dbReference type="EMBL" id="JJQX01000116">
    <property type="protein sequence ID" value="KKH94863.1"/>
    <property type="molecule type" value="Genomic_DNA"/>
</dbReference>
<dbReference type="Proteomes" id="UP000034925">
    <property type="component" value="Unassembled WGS sequence"/>
</dbReference>
<evidence type="ECO:0000313" key="35">
    <source>
        <dbReference type="Proteomes" id="UP000033814"/>
    </source>
</evidence>
<dbReference type="RefSeq" id="WP_048037289.1">
    <property type="nucleotide sequence ID" value="NZ_CP029709.1"/>
</dbReference>
<dbReference type="Proteomes" id="UP000034253">
    <property type="component" value="Unassembled WGS sequence"/>
</dbReference>
<dbReference type="EMBL" id="JJQP01000319">
    <property type="protein sequence ID" value="KKH60229.1"/>
    <property type="molecule type" value="Genomic_DNA"/>
</dbReference>
<dbReference type="EMBL" id="CP029709">
    <property type="protein sequence ID" value="QCR15897.1"/>
    <property type="molecule type" value="Genomic_DNA"/>
</dbReference>
<evidence type="ECO:0000313" key="28">
    <source>
        <dbReference type="EMBL" id="KKH84459.1"/>
    </source>
</evidence>
<dbReference type="Proteomes" id="UP000034188">
    <property type="component" value="Unassembled WGS sequence"/>
</dbReference>
<evidence type="ECO:0000313" key="57">
    <source>
        <dbReference type="Proteomes" id="UP000034817"/>
    </source>
</evidence>
<evidence type="ECO:0000313" key="25">
    <source>
        <dbReference type="EMBL" id="KKH73115.1"/>
    </source>
</evidence>
<evidence type="ECO:0000313" key="8">
    <source>
        <dbReference type="EMBL" id="KKG62223.1"/>
    </source>
</evidence>
<dbReference type="Proteomes" id="UP000034758">
    <property type="component" value="Unassembled WGS sequence"/>
</dbReference>
<dbReference type="EMBL" id="JJOR01000154">
    <property type="protein sequence ID" value="KKF99872.1"/>
    <property type="molecule type" value="Genomic_DNA"/>
</dbReference>
<evidence type="ECO:0000313" key="23">
    <source>
        <dbReference type="EMBL" id="KKH65336.1"/>
    </source>
</evidence>
<dbReference type="InterPro" id="IPR015269">
    <property type="entry name" value="UPF0029_Impact_C"/>
</dbReference>
<evidence type="ECO:0000313" key="56">
    <source>
        <dbReference type="Proteomes" id="UP000034758"/>
    </source>
</evidence>
<evidence type="ECO:0000313" key="34">
    <source>
        <dbReference type="EMBL" id="QIB92126.1"/>
    </source>
</evidence>
<evidence type="ECO:0000313" key="53">
    <source>
        <dbReference type="Proteomes" id="UP000034657"/>
    </source>
</evidence>
<evidence type="ECO:0000313" key="4">
    <source>
        <dbReference type="EMBL" id="KKF99872.1"/>
    </source>
</evidence>
<dbReference type="Proteomes" id="UP000034817">
    <property type="component" value="Unassembled WGS sequence"/>
</dbReference>
<dbReference type="EMBL" id="JJRA01000004">
    <property type="protein sequence ID" value="KKI06766.1"/>
    <property type="molecule type" value="Genomic_DNA"/>
</dbReference>
<dbReference type="Proteomes" id="UP000034279">
    <property type="component" value="Unassembled WGS sequence"/>
</dbReference>
<evidence type="ECO:0000313" key="24">
    <source>
        <dbReference type="EMBL" id="KKH71535.1"/>
    </source>
</evidence>
<dbReference type="GO" id="GO:0005737">
    <property type="term" value="C:cytoplasm"/>
    <property type="evidence" value="ECO:0007669"/>
    <property type="project" value="TreeGrafter"/>
</dbReference>
<dbReference type="Proteomes" id="UP000033814">
    <property type="component" value="Unassembled WGS sequence"/>
</dbReference>
<dbReference type="Pfam" id="PF09186">
    <property type="entry name" value="DUF1949"/>
    <property type="match status" value="1"/>
</dbReference>
<evidence type="ECO:0000313" key="21">
    <source>
        <dbReference type="EMBL" id="KKH60229.1"/>
    </source>
</evidence>
<dbReference type="EMBL" id="JJQM01000136">
    <property type="protein sequence ID" value="KKH52702.1"/>
    <property type="molecule type" value="Genomic_DNA"/>
</dbReference>
<dbReference type="EMBL" id="JJPJ01000072">
    <property type="protein sequence ID" value="KKG62223.1"/>
    <property type="molecule type" value="Genomic_DNA"/>
</dbReference>
<dbReference type="Proteomes" id="UP000034692">
    <property type="component" value="Unassembled WGS sequence"/>
</dbReference>
<dbReference type="Proteomes" id="UP000034468">
    <property type="component" value="Unassembled WGS sequence"/>
</dbReference>
<evidence type="ECO:0000313" key="33">
    <source>
        <dbReference type="EMBL" id="QCR15897.1"/>
    </source>
</evidence>
<evidence type="ECO:0000313" key="10">
    <source>
        <dbReference type="EMBL" id="KKG79666.1"/>
    </source>
</evidence>
<dbReference type="Proteomes" id="UP000033864">
    <property type="component" value="Unassembled WGS sequence"/>
</dbReference>
<dbReference type="EMBL" id="JJQR01000062">
    <property type="protein sequence ID" value="KKH76237.1"/>
    <property type="molecule type" value="Genomic_DNA"/>
</dbReference>
<evidence type="ECO:0000313" key="13">
    <source>
        <dbReference type="EMBL" id="KKG94520.1"/>
    </source>
</evidence>
<dbReference type="SUPFAM" id="SSF54211">
    <property type="entry name" value="Ribosomal protein S5 domain 2-like"/>
    <property type="match status" value="1"/>
</dbReference>
<evidence type="ECO:0000313" key="30">
    <source>
        <dbReference type="EMBL" id="KKH94863.1"/>
    </source>
</evidence>
<dbReference type="Proteomes" id="UP000034424">
    <property type="component" value="Unassembled WGS sequence"/>
</dbReference>
<dbReference type="EMBL" id="JJQT01000229">
    <property type="protein sequence ID" value="KKH73115.1"/>
    <property type="molecule type" value="Genomic_DNA"/>
</dbReference>
<dbReference type="EMBL" id="JJQQ01000124">
    <property type="protein sequence ID" value="KKH65336.1"/>
    <property type="molecule type" value="Genomic_DNA"/>
</dbReference>
<comment type="similarity">
    <text evidence="1">Belongs to the IMPACT family.</text>
</comment>
<evidence type="ECO:0000313" key="54">
    <source>
        <dbReference type="Proteomes" id="UP000034668"/>
    </source>
</evidence>
<evidence type="ECO:0000313" key="26">
    <source>
        <dbReference type="EMBL" id="KKH76237.1"/>
    </source>
</evidence>
<dbReference type="Proteomes" id="UP000034657">
    <property type="component" value="Unassembled WGS sequence"/>
</dbReference>
<evidence type="ECO:0000313" key="14">
    <source>
        <dbReference type="EMBL" id="KKH00217.1"/>
    </source>
</evidence>
<evidence type="ECO:0000313" key="18">
    <source>
        <dbReference type="EMBL" id="KKH43410.1"/>
    </source>
</evidence>
<dbReference type="Proteomes" id="UP000034232">
    <property type="component" value="Unassembled WGS sequence"/>
</dbReference>
<dbReference type="EMBL" id="JJPT01000038">
    <property type="protein sequence ID" value="KKG93625.1"/>
    <property type="molecule type" value="Genomic_DNA"/>
</dbReference>
<evidence type="ECO:0000313" key="11">
    <source>
        <dbReference type="EMBL" id="KKG80416.1"/>
    </source>
</evidence>
<evidence type="ECO:0000313" key="44">
    <source>
        <dbReference type="Proteomes" id="UP000034227"/>
    </source>
</evidence>
<dbReference type="Pfam" id="PF01205">
    <property type="entry name" value="Impact_N"/>
    <property type="match status" value="1"/>
</dbReference>
<dbReference type="Proteomes" id="UP000034021">
    <property type="component" value="Unassembled WGS sequence"/>
</dbReference>
<evidence type="ECO:0000313" key="32">
    <source>
        <dbReference type="EMBL" id="KKI06844.1"/>
    </source>
</evidence>
<feature type="domain" description="UPF0029" evidence="3">
    <location>
        <begin position="140"/>
        <end position="193"/>
    </location>
</feature>
<dbReference type="EMBL" id="CP042908">
    <property type="protein sequence ID" value="QIB92126.1"/>
    <property type="molecule type" value="Genomic_DNA"/>
</dbReference>
<dbReference type="Proteomes" id="UP000033933">
    <property type="component" value="Unassembled WGS sequence"/>
</dbReference>